<evidence type="ECO:0000313" key="5">
    <source>
        <dbReference type="EMBL" id="RZS93850.1"/>
    </source>
</evidence>
<dbReference type="InterPro" id="IPR031107">
    <property type="entry name" value="Small_HSP"/>
</dbReference>
<keyword evidence="6" id="KW-1185">Reference proteome</keyword>
<organism evidence="5 6">
    <name type="scientific">Aquimarina brevivitae</name>
    <dbReference type="NCBI Taxonomy" id="323412"/>
    <lineage>
        <taxon>Bacteria</taxon>
        <taxon>Pseudomonadati</taxon>
        <taxon>Bacteroidota</taxon>
        <taxon>Flavobacteriia</taxon>
        <taxon>Flavobacteriales</taxon>
        <taxon>Flavobacteriaceae</taxon>
        <taxon>Aquimarina</taxon>
    </lineage>
</organism>
<gene>
    <name evidence="5" type="ORF">EV197_2431</name>
</gene>
<dbReference type="InterPro" id="IPR002068">
    <property type="entry name" value="A-crystallin/Hsp20_dom"/>
</dbReference>
<feature type="region of interest" description="Disordered" evidence="3">
    <location>
        <begin position="129"/>
        <end position="157"/>
    </location>
</feature>
<name>A0A4Q7P375_9FLAO</name>
<dbReference type="CDD" id="cd06464">
    <property type="entry name" value="ACD_sHsps-like"/>
    <property type="match status" value="1"/>
</dbReference>
<proteinExistence type="inferred from homology"/>
<sequence length="157" mass="18033">MSLLRRTAGLYPSFMENFFDDEWYGQKNMIDTGTKVPAINIRELDDNFEIQVAAPGMNEDDFDISIENSTLTIAVEKRTSSETKEEDKYTRREFNYTSFSRSFTLPDTVLEDEITAEYDQGVLTLAIPKKEEAKPKPPKNIKVTKKRQLAGKEFSTN</sequence>
<dbReference type="RefSeq" id="WP_130286955.1">
    <property type="nucleotide sequence ID" value="NZ_SGXE01000002.1"/>
</dbReference>
<dbReference type="PANTHER" id="PTHR11527">
    <property type="entry name" value="HEAT-SHOCK PROTEIN 20 FAMILY MEMBER"/>
    <property type="match status" value="1"/>
</dbReference>
<accession>A0A4Q7P375</accession>
<dbReference type="InterPro" id="IPR008978">
    <property type="entry name" value="HSP20-like_chaperone"/>
</dbReference>
<dbReference type="Proteomes" id="UP000292262">
    <property type="component" value="Unassembled WGS sequence"/>
</dbReference>
<evidence type="ECO:0000256" key="3">
    <source>
        <dbReference type="SAM" id="MobiDB-lite"/>
    </source>
</evidence>
<dbReference type="Gene3D" id="2.60.40.790">
    <property type="match status" value="1"/>
</dbReference>
<feature type="domain" description="SHSP" evidence="4">
    <location>
        <begin position="30"/>
        <end position="144"/>
    </location>
</feature>
<reference evidence="5 6" key="1">
    <citation type="submission" date="2019-02" db="EMBL/GenBank/DDBJ databases">
        <title>Genomic Encyclopedia of Type Strains, Phase IV (KMG-IV): sequencing the most valuable type-strain genomes for metagenomic binning, comparative biology and taxonomic classification.</title>
        <authorList>
            <person name="Goeker M."/>
        </authorList>
    </citation>
    <scope>NUCLEOTIDE SEQUENCE [LARGE SCALE GENOMIC DNA]</scope>
    <source>
        <strain evidence="5 6">DSM 17196</strain>
    </source>
</reference>
<dbReference type="AlphaFoldDB" id="A0A4Q7P375"/>
<dbReference type="OrthoDB" id="9814487at2"/>
<evidence type="ECO:0000256" key="2">
    <source>
        <dbReference type="RuleBase" id="RU003616"/>
    </source>
</evidence>
<dbReference type="PROSITE" id="PS01031">
    <property type="entry name" value="SHSP"/>
    <property type="match status" value="1"/>
</dbReference>
<dbReference type="Pfam" id="PF00011">
    <property type="entry name" value="HSP20"/>
    <property type="match status" value="1"/>
</dbReference>
<dbReference type="EMBL" id="SGXE01000002">
    <property type="protein sequence ID" value="RZS93850.1"/>
    <property type="molecule type" value="Genomic_DNA"/>
</dbReference>
<comment type="caution">
    <text evidence="5">The sequence shown here is derived from an EMBL/GenBank/DDBJ whole genome shotgun (WGS) entry which is preliminary data.</text>
</comment>
<feature type="compositionally biased region" description="Basic residues" evidence="3">
    <location>
        <begin position="136"/>
        <end position="149"/>
    </location>
</feature>
<protein>
    <submittedName>
        <fullName evidence="5">HSP20 family protein</fullName>
    </submittedName>
</protein>
<evidence type="ECO:0000259" key="4">
    <source>
        <dbReference type="PROSITE" id="PS01031"/>
    </source>
</evidence>
<evidence type="ECO:0000313" key="6">
    <source>
        <dbReference type="Proteomes" id="UP000292262"/>
    </source>
</evidence>
<comment type="similarity">
    <text evidence="1 2">Belongs to the small heat shock protein (HSP20) family.</text>
</comment>
<evidence type="ECO:0000256" key="1">
    <source>
        <dbReference type="PROSITE-ProRule" id="PRU00285"/>
    </source>
</evidence>
<dbReference type="SUPFAM" id="SSF49764">
    <property type="entry name" value="HSP20-like chaperones"/>
    <property type="match status" value="1"/>
</dbReference>